<dbReference type="GO" id="GO:0000981">
    <property type="term" value="F:DNA-binding transcription factor activity, RNA polymerase II-specific"/>
    <property type="evidence" value="ECO:0007669"/>
    <property type="project" value="TreeGrafter"/>
</dbReference>
<feature type="transmembrane region" description="Helical" evidence="6">
    <location>
        <begin position="149"/>
        <end position="166"/>
    </location>
</feature>
<comment type="subcellular location">
    <subcellularLocation>
        <location evidence="1">Nucleus</location>
    </subcellularLocation>
</comment>
<reference evidence="10" key="1">
    <citation type="submission" date="2016-06" db="UniProtKB">
        <authorList>
            <consortium name="WormBaseParasite"/>
        </authorList>
    </citation>
    <scope>IDENTIFICATION</scope>
</reference>
<dbReference type="Pfam" id="PF00010">
    <property type="entry name" value="HLH"/>
    <property type="match status" value="1"/>
</dbReference>
<dbReference type="PANTHER" id="PTHR15741:SF25">
    <property type="entry name" value="MAX-LIKE PROTEIN X"/>
    <property type="match status" value="1"/>
</dbReference>
<dbReference type="PROSITE" id="PS50888">
    <property type="entry name" value="BHLH"/>
    <property type="match status" value="1"/>
</dbReference>
<keyword evidence="5" id="KW-0539">Nucleus</keyword>
<proteinExistence type="predicted"/>
<evidence type="ECO:0000259" key="7">
    <source>
        <dbReference type="PROSITE" id="PS50888"/>
    </source>
</evidence>
<name>A0A183IKM2_9BILA</name>
<dbReference type="EMBL" id="UZAM01008165">
    <property type="protein sequence ID" value="VDP03564.1"/>
    <property type="molecule type" value="Genomic_DNA"/>
</dbReference>
<organism evidence="10">
    <name type="scientific">Soboliphyme baturini</name>
    <dbReference type="NCBI Taxonomy" id="241478"/>
    <lineage>
        <taxon>Eukaryota</taxon>
        <taxon>Metazoa</taxon>
        <taxon>Ecdysozoa</taxon>
        <taxon>Nematoda</taxon>
        <taxon>Enoplea</taxon>
        <taxon>Dorylaimia</taxon>
        <taxon>Dioctophymatida</taxon>
        <taxon>Dioctophymatoidea</taxon>
        <taxon>Soboliphymatidae</taxon>
        <taxon>Soboliphyme</taxon>
    </lineage>
</organism>
<evidence type="ECO:0000313" key="8">
    <source>
        <dbReference type="EMBL" id="VDP03564.1"/>
    </source>
</evidence>
<dbReference type="OrthoDB" id="5964374at2759"/>
<evidence type="ECO:0000256" key="1">
    <source>
        <dbReference type="ARBA" id="ARBA00004123"/>
    </source>
</evidence>
<keyword evidence="9" id="KW-1185">Reference proteome</keyword>
<dbReference type="InterPro" id="IPR011598">
    <property type="entry name" value="bHLH_dom"/>
</dbReference>
<gene>
    <name evidence="8" type="ORF">SBAD_LOCUS4168</name>
</gene>
<dbReference type="SMART" id="SM00353">
    <property type="entry name" value="HLH"/>
    <property type="match status" value="1"/>
</dbReference>
<keyword evidence="3" id="KW-0238">DNA-binding</keyword>
<evidence type="ECO:0000256" key="3">
    <source>
        <dbReference type="ARBA" id="ARBA00023125"/>
    </source>
</evidence>
<evidence type="ECO:0000313" key="9">
    <source>
        <dbReference type="Proteomes" id="UP000270296"/>
    </source>
</evidence>
<keyword evidence="6" id="KW-0812">Transmembrane</keyword>
<feature type="domain" description="BHLH" evidence="7">
    <location>
        <begin position="20"/>
        <end position="74"/>
    </location>
</feature>
<dbReference type="GO" id="GO:0000978">
    <property type="term" value="F:RNA polymerase II cis-regulatory region sequence-specific DNA binding"/>
    <property type="evidence" value="ECO:0007669"/>
    <property type="project" value="TreeGrafter"/>
</dbReference>
<dbReference type="PANTHER" id="PTHR15741">
    <property type="entry name" value="BASIC HELIX-LOOP-HELIX ZIP TRANSCRIPTION FACTOR"/>
    <property type="match status" value="1"/>
</dbReference>
<evidence type="ECO:0000256" key="2">
    <source>
        <dbReference type="ARBA" id="ARBA00023015"/>
    </source>
</evidence>
<dbReference type="WBParaSite" id="SBAD_0000435001-mRNA-1">
    <property type="protein sequence ID" value="SBAD_0000435001-mRNA-1"/>
    <property type="gene ID" value="SBAD_0000435001"/>
</dbReference>
<reference evidence="8 9" key="2">
    <citation type="submission" date="2018-11" db="EMBL/GenBank/DDBJ databases">
        <authorList>
            <consortium name="Pathogen Informatics"/>
        </authorList>
    </citation>
    <scope>NUCLEOTIDE SEQUENCE [LARGE SCALE GENOMIC DNA]</scope>
</reference>
<dbReference type="GO" id="GO:0046983">
    <property type="term" value="F:protein dimerization activity"/>
    <property type="evidence" value="ECO:0007669"/>
    <property type="project" value="InterPro"/>
</dbReference>
<accession>A0A183IKM2</accession>
<dbReference type="Proteomes" id="UP000270296">
    <property type="component" value="Unassembled WGS sequence"/>
</dbReference>
<dbReference type="SUPFAM" id="SSF47459">
    <property type="entry name" value="HLH, helix-loop-helix DNA-binding domain"/>
    <property type="match status" value="1"/>
</dbReference>
<sequence length="174" mass="19647">MLDPTPCASGSPRSCSFVDSKRQVHLTSERRRRESIRNGYLELKALVPVNSNNMGTKLTNAVVLSNAVEYLRGLREKVAVQGEEIKRLTTQTLALGLISQNYAQLSVEEHLMSDEASVDRLSFAKYNLVSNALFVFFSVATWFRCDESVLCILLICGCCFLFNRNFKRRIAMKV</sequence>
<dbReference type="InterPro" id="IPR052207">
    <property type="entry name" value="Max-like/E-box_TFs"/>
</dbReference>
<keyword evidence="2" id="KW-0805">Transcription regulation</keyword>
<dbReference type="Gene3D" id="4.10.280.10">
    <property type="entry name" value="Helix-loop-helix DNA-binding domain"/>
    <property type="match status" value="1"/>
</dbReference>
<dbReference type="InterPro" id="IPR036638">
    <property type="entry name" value="HLH_DNA-bd_sf"/>
</dbReference>
<evidence type="ECO:0000256" key="5">
    <source>
        <dbReference type="ARBA" id="ARBA00023242"/>
    </source>
</evidence>
<dbReference type="AlphaFoldDB" id="A0A183IKM2"/>
<dbReference type="GO" id="GO:0005634">
    <property type="term" value="C:nucleus"/>
    <property type="evidence" value="ECO:0007669"/>
    <property type="project" value="UniProtKB-SubCell"/>
</dbReference>
<evidence type="ECO:0000256" key="6">
    <source>
        <dbReference type="SAM" id="Phobius"/>
    </source>
</evidence>
<protein>
    <submittedName>
        <fullName evidence="10">BHLH domain-containing protein</fullName>
    </submittedName>
</protein>
<keyword evidence="4" id="KW-0804">Transcription</keyword>
<evidence type="ECO:0000256" key="4">
    <source>
        <dbReference type="ARBA" id="ARBA00023163"/>
    </source>
</evidence>
<keyword evidence="6" id="KW-0472">Membrane</keyword>
<keyword evidence="6" id="KW-1133">Transmembrane helix</keyword>
<evidence type="ECO:0000313" key="10">
    <source>
        <dbReference type="WBParaSite" id="SBAD_0000435001-mRNA-1"/>
    </source>
</evidence>